<dbReference type="RefSeq" id="XP_010907219.1">
    <property type="nucleotide sequence ID" value="XM_010908917.3"/>
</dbReference>
<dbReference type="OrthoDB" id="9988524at2759"/>
<feature type="region of interest" description="Disordered" evidence="1">
    <location>
        <begin position="60"/>
        <end position="87"/>
    </location>
</feature>
<dbReference type="InParanoid" id="A0A6I9QE62"/>
<sequence>MAASSSLSATLSLFPLCNPSSSIKPRHSLSFSLQRLKPPSSIRSRVSSSIVAAAPEALHSPPETLDGYESSTGFEVEEKSEGSGPSPLAAGDDVKLFYGGGSPVLLRGPFTQLHSSPHEFSSVSQEKLIIRNTFGENLVGILHEAGSTELVILCHGFRSSKESKTILNLADALTVENISVLRFDFAGNGDSEGSFQYGNYWREVEDLRAVILHFLRQKRETRAIVGHSKGGNVVLLYASKYHDISKIINISGRFYMERGIEERLGKEFMHRIKEDGFIDVRDKMGRIIYRVTEKSLMDRLRTDMHNACLSIDQNCGVLTIHGSEDDIVPSEDALEFAKLIANHKLHIIEGADHRYLSHKFQLANVLLEFIRSN</sequence>
<gene>
    <name evidence="4" type="primary">LOC105033932</name>
</gene>
<dbReference type="Proteomes" id="UP000504607">
    <property type="component" value="Unplaced"/>
</dbReference>
<reference evidence="4" key="1">
    <citation type="submission" date="2025-08" db="UniProtKB">
        <authorList>
            <consortium name="RefSeq"/>
        </authorList>
    </citation>
    <scope>IDENTIFICATION</scope>
</reference>
<dbReference type="PANTHER" id="PTHR42886:SF53">
    <property type="entry name" value="ALPHA_BETA-HYDROLASES SUPERFAMILY PROTEIN"/>
    <property type="match status" value="1"/>
</dbReference>
<protein>
    <recommendedName>
        <fullName evidence="2">Serine aminopeptidase S33 domain-containing protein</fullName>
    </recommendedName>
</protein>
<accession>A0A6I9QE62</accession>
<feature type="domain" description="Serine aminopeptidase S33" evidence="2">
    <location>
        <begin position="149"/>
        <end position="271"/>
    </location>
</feature>
<dbReference type="SUPFAM" id="SSF53474">
    <property type="entry name" value="alpha/beta-Hydrolases"/>
    <property type="match status" value="1"/>
</dbReference>
<keyword evidence="3" id="KW-1185">Reference proteome</keyword>
<name>A0A6I9QE62_ELAGV</name>
<dbReference type="PANTHER" id="PTHR42886">
    <property type="entry name" value="RE40534P-RELATED"/>
    <property type="match status" value="1"/>
</dbReference>
<evidence type="ECO:0000259" key="2">
    <source>
        <dbReference type="Pfam" id="PF12146"/>
    </source>
</evidence>
<dbReference type="Pfam" id="PF12146">
    <property type="entry name" value="Hydrolase_4"/>
    <property type="match status" value="1"/>
</dbReference>
<organism evidence="3 4">
    <name type="scientific">Elaeis guineensis var. tenera</name>
    <name type="common">Oil palm</name>
    <dbReference type="NCBI Taxonomy" id="51953"/>
    <lineage>
        <taxon>Eukaryota</taxon>
        <taxon>Viridiplantae</taxon>
        <taxon>Streptophyta</taxon>
        <taxon>Embryophyta</taxon>
        <taxon>Tracheophyta</taxon>
        <taxon>Spermatophyta</taxon>
        <taxon>Magnoliopsida</taxon>
        <taxon>Liliopsida</taxon>
        <taxon>Arecaceae</taxon>
        <taxon>Arecoideae</taxon>
        <taxon>Cocoseae</taxon>
        <taxon>Elaeidinae</taxon>
        <taxon>Elaeis</taxon>
    </lineage>
</organism>
<evidence type="ECO:0000256" key="1">
    <source>
        <dbReference type="SAM" id="MobiDB-lite"/>
    </source>
</evidence>
<evidence type="ECO:0000313" key="3">
    <source>
        <dbReference type="Proteomes" id="UP000504607"/>
    </source>
</evidence>
<dbReference type="InterPro" id="IPR029058">
    <property type="entry name" value="AB_hydrolase_fold"/>
</dbReference>
<evidence type="ECO:0000313" key="4">
    <source>
        <dbReference type="RefSeq" id="XP_010907219.1"/>
    </source>
</evidence>
<dbReference type="GeneID" id="105033932"/>
<dbReference type="Gene3D" id="3.40.50.1820">
    <property type="entry name" value="alpha/beta hydrolase"/>
    <property type="match status" value="1"/>
</dbReference>
<dbReference type="AlphaFoldDB" id="A0A6I9QE62"/>
<dbReference type="KEGG" id="egu:105033932"/>
<proteinExistence type="predicted"/>
<dbReference type="InterPro" id="IPR022742">
    <property type="entry name" value="Hydrolase_4"/>
</dbReference>